<evidence type="ECO:0000313" key="2">
    <source>
        <dbReference type="Proteomes" id="UP000219281"/>
    </source>
</evidence>
<organism evidence="1 2">
    <name type="scientific">Pedobacter xixiisoli</name>
    <dbReference type="NCBI Taxonomy" id="1476464"/>
    <lineage>
        <taxon>Bacteria</taxon>
        <taxon>Pseudomonadati</taxon>
        <taxon>Bacteroidota</taxon>
        <taxon>Sphingobacteriia</taxon>
        <taxon>Sphingobacteriales</taxon>
        <taxon>Sphingobacteriaceae</taxon>
        <taxon>Pedobacter</taxon>
    </lineage>
</organism>
<proteinExistence type="predicted"/>
<reference evidence="2" key="1">
    <citation type="submission" date="2017-09" db="EMBL/GenBank/DDBJ databases">
        <authorList>
            <person name="Varghese N."/>
            <person name="Submissions S."/>
        </authorList>
    </citation>
    <scope>NUCLEOTIDE SEQUENCE [LARGE SCALE GENOMIC DNA]</scope>
    <source>
        <strain evidence="2">CGMCC 1.12803</strain>
    </source>
</reference>
<name>A0A285ZXE9_9SPHI</name>
<dbReference type="SUPFAM" id="SSF50998">
    <property type="entry name" value="Quinoprotein alcohol dehydrogenase-like"/>
    <property type="match status" value="1"/>
</dbReference>
<accession>A0A285ZXE9</accession>
<gene>
    <name evidence="1" type="ORF">SAMN06297358_1509</name>
</gene>
<sequence length="376" mass="40230">MNTKNYLKFNLVVLTAFAMLLSACKKDRVETVYEREVVTKGIYVLNEGTMGSGNSSISYYDLDKKTVVADFYQQVNGSKLGETANDLKIYGSKMYCVVSGIQGEAKSFVDVMDAATAKTIKRISFNNVIEGRLPKDITFYKNKAYVSSYDGTISRIDTTTLNIDGQLQLMNGTENAGGLEGAAIANGKLYVNNSVHPSYPNSLKDKVTVIDLATFTKTKDITVTLNPVRIAVAANGDLLVVSWGNFGNIAASLQKISTVTDAVTGTYTPNANALAIGQNAAYLSTGWGTEVISFNVGTGTAGASFVKGPVTLGSVNGITVNPLDQSVVVADAVSYGNSTSKTYVLDKDGNLKYSFDTGTTPKTAAFNYRTRFISNN</sequence>
<dbReference type="PANTHER" id="PTHR47197">
    <property type="entry name" value="PROTEIN NIRF"/>
    <property type="match status" value="1"/>
</dbReference>
<dbReference type="RefSeq" id="WP_097130512.1">
    <property type="nucleotide sequence ID" value="NZ_OCMT01000002.1"/>
</dbReference>
<dbReference type="OrthoDB" id="792648at2"/>
<dbReference type="EMBL" id="OCMT01000002">
    <property type="protein sequence ID" value="SOD14308.1"/>
    <property type="molecule type" value="Genomic_DNA"/>
</dbReference>
<dbReference type="AlphaFoldDB" id="A0A285ZXE9"/>
<evidence type="ECO:0008006" key="3">
    <source>
        <dbReference type="Google" id="ProtNLM"/>
    </source>
</evidence>
<dbReference type="PANTHER" id="PTHR47197:SF3">
    <property type="entry name" value="DIHYDRO-HEME D1 DEHYDROGENASE"/>
    <property type="match status" value="1"/>
</dbReference>
<dbReference type="Pfam" id="PF16819">
    <property type="entry name" value="DUF5074"/>
    <property type="match status" value="1"/>
</dbReference>
<dbReference type="PROSITE" id="PS51257">
    <property type="entry name" value="PROKAR_LIPOPROTEIN"/>
    <property type="match status" value="1"/>
</dbReference>
<dbReference type="InterPro" id="IPR015943">
    <property type="entry name" value="WD40/YVTN_repeat-like_dom_sf"/>
</dbReference>
<dbReference type="InterPro" id="IPR011047">
    <property type="entry name" value="Quinoprotein_ADH-like_sf"/>
</dbReference>
<dbReference type="InterPro" id="IPR051200">
    <property type="entry name" value="Host-pathogen_enzymatic-act"/>
</dbReference>
<keyword evidence="2" id="KW-1185">Reference proteome</keyword>
<dbReference type="InterPro" id="IPR031815">
    <property type="entry name" value="DUF5074"/>
</dbReference>
<dbReference type="Proteomes" id="UP000219281">
    <property type="component" value="Unassembled WGS sequence"/>
</dbReference>
<evidence type="ECO:0000313" key="1">
    <source>
        <dbReference type="EMBL" id="SOD14308.1"/>
    </source>
</evidence>
<protein>
    <recommendedName>
        <fullName evidence="3">40-residue YVTN family beta-propeller repeat-containing protein</fullName>
    </recommendedName>
</protein>
<dbReference type="Gene3D" id="2.130.10.10">
    <property type="entry name" value="YVTN repeat-like/Quinoprotein amine dehydrogenase"/>
    <property type="match status" value="1"/>
</dbReference>